<keyword evidence="2" id="KW-1185">Reference proteome</keyword>
<name>A0A9J6PZI6_9GAMM</name>
<proteinExistence type="predicted"/>
<accession>A0A9J6PZI6</accession>
<dbReference type="AlphaFoldDB" id="A0A9J6PZI6"/>
<reference evidence="1" key="1">
    <citation type="submission" date="2022-09" db="EMBL/GenBank/DDBJ databases">
        <title>Winslowiella arboricola sp. nov., isolated from bleeding cankers on broadleaf hosts.</title>
        <authorList>
            <person name="Brady C."/>
            <person name="Kaur S."/>
            <person name="Crampton B."/>
            <person name="Maddock D."/>
            <person name="Arnold D."/>
            <person name="Denman S."/>
        </authorList>
    </citation>
    <scope>NUCLEOTIDE SEQUENCE</scope>
    <source>
        <strain evidence="1">BAC 15a-03b</strain>
    </source>
</reference>
<dbReference type="RefSeq" id="WP_267144961.1">
    <property type="nucleotide sequence ID" value="NZ_JAODIL010000082.1"/>
</dbReference>
<evidence type="ECO:0000313" key="1">
    <source>
        <dbReference type="EMBL" id="MCU5779415.1"/>
    </source>
</evidence>
<gene>
    <name evidence="1" type="ORF">N5923_18185</name>
</gene>
<evidence type="ECO:0000313" key="2">
    <source>
        <dbReference type="Proteomes" id="UP001064262"/>
    </source>
</evidence>
<sequence>MGNRDQLLASMGRNAADPVSHGNMVDLVLVMADAVRAKSIDDDGELLELLGDLSSRITRIEERLDKLEQQS</sequence>
<protein>
    <submittedName>
        <fullName evidence="1">Uncharacterized protein</fullName>
    </submittedName>
</protein>
<dbReference type="EMBL" id="JAODIM010000043">
    <property type="protein sequence ID" value="MCU5779415.1"/>
    <property type="molecule type" value="Genomic_DNA"/>
</dbReference>
<organism evidence="1 2">
    <name type="scientific">Winslowiella arboricola</name>
    <dbReference type="NCBI Taxonomy" id="2978220"/>
    <lineage>
        <taxon>Bacteria</taxon>
        <taxon>Pseudomonadati</taxon>
        <taxon>Pseudomonadota</taxon>
        <taxon>Gammaproteobacteria</taxon>
        <taxon>Enterobacterales</taxon>
        <taxon>Erwiniaceae</taxon>
        <taxon>Winslowiella</taxon>
    </lineage>
</organism>
<comment type="caution">
    <text evidence="1">The sequence shown here is derived from an EMBL/GenBank/DDBJ whole genome shotgun (WGS) entry which is preliminary data.</text>
</comment>
<dbReference type="Proteomes" id="UP001064262">
    <property type="component" value="Unassembled WGS sequence"/>
</dbReference>